<dbReference type="RefSeq" id="WP_316793054.1">
    <property type="nucleotide sequence ID" value="NZ_CP053540.1"/>
</dbReference>
<proteinExistence type="predicted"/>
<name>A0AA96Y4X7_9CYAN</name>
<organism evidence="1">
    <name type="scientific">Thermoleptolyngbya oregonensis NK1-22</name>
    <dbReference type="NCBI Taxonomy" id="2547457"/>
    <lineage>
        <taxon>Bacteria</taxon>
        <taxon>Bacillati</taxon>
        <taxon>Cyanobacteriota</taxon>
        <taxon>Cyanophyceae</taxon>
        <taxon>Oculatellales</taxon>
        <taxon>Oculatellaceae</taxon>
        <taxon>Thermoleptolyngbya</taxon>
    </lineage>
</organism>
<evidence type="ECO:0000313" key="1">
    <source>
        <dbReference type="EMBL" id="WOB43529.1"/>
    </source>
</evidence>
<dbReference type="AlphaFoldDB" id="A0AA96Y4X7"/>
<sequence length="56" mass="6065">MSSILISILIPGFAHRISFSNCTNPHQNSADVSEGWLEAPQLVGFVVPGFLTSFCK</sequence>
<reference evidence="1" key="1">
    <citation type="submission" date="2020-05" db="EMBL/GenBank/DDBJ databases">
        <authorList>
            <person name="Zhu T."/>
            <person name="Keshari N."/>
            <person name="Lu X."/>
        </authorList>
    </citation>
    <scope>NUCLEOTIDE SEQUENCE</scope>
    <source>
        <strain evidence="1">NK1-22</strain>
    </source>
</reference>
<protein>
    <submittedName>
        <fullName evidence="1">Uncharacterized protein</fullName>
    </submittedName>
</protein>
<dbReference type="EMBL" id="CP053540">
    <property type="protein sequence ID" value="WOB43529.1"/>
    <property type="molecule type" value="Genomic_DNA"/>
</dbReference>
<dbReference type="KEGG" id="tog:HNI00_10440"/>
<accession>A0AA96Y4X7</accession>
<gene>
    <name evidence="1" type="ORF">HNI00_10440</name>
</gene>